<dbReference type="PANTHER" id="PTHR45856:SF24">
    <property type="entry name" value="FUNGAL LIPASE-LIKE DOMAIN-CONTAINING PROTEIN"/>
    <property type="match status" value="1"/>
</dbReference>
<accession>A0ABY5IM16</accession>
<dbReference type="InterPro" id="IPR002921">
    <property type="entry name" value="Fungal_lipase-type"/>
</dbReference>
<feature type="region of interest" description="Disordered" evidence="2">
    <location>
        <begin position="116"/>
        <end position="142"/>
    </location>
</feature>
<dbReference type="Gene3D" id="3.40.50.1820">
    <property type="entry name" value="alpha/beta hydrolase"/>
    <property type="match status" value="1"/>
</dbReference>
<dbReference type="SUPFAM" id="SSF53474">
    <property type="entry name" value="alpha/beta-Hydrolases"/>
    <property type="match status" value="1"/>
</dbReference>
<sequence length="709" mass="78820">MNPNKGAVRFTDVTTRAPKSVSALSTPSAGSAATPASPLTYFQEPTQSKHWLALELCSERDVSLDGLEVTVTHSVTGQKLTQVIQNGGVFFDDVVEGSWRVTAIRDDLLSEVEQHASREESVLSPVSQRAQSEPDASGEKSKQYKYVTVGDLWDEEPEDDFLRDYHGALDSQHDKTTAGLSVVSNETTVVEVKALRSYLPLIIDTDKYSLINSYTFALLSTQAYASDKFGIPDSKSPSIPDGGLNKVAEQMKAKIRPTYCAAFKEDWLLQEVPYSQHLKSKFYQDSDIGCEGYILSNDDIAIIGIRGTQTYFGNEEVYRLGDTTWAQGVKQINGVAFKAIETQDGVRAFFQSEGKTDVMTDLDASQVPIAELQGTYLHQGFYQYASAFWALIQQDISKFHKHKKLYICGHSLGGAGALIVSALLKQNFSPKALRLYTYGMPRTGIHSFVGAYNDISHYRHVNNHDLVPQIPFKWTNTNPEDMTEHSWGKGVGVTGIVMSLLDKVVDGDDDNYHHHGNLVQLLTYSREKHQPKEVKQVLLTPKQTHVTSLTFAQNKQDDTFVLADTLSKEHIDLNGYAATILDSGLNHMMSEYIPNLKSQLEILLKGTLSQSYESANTELTATIDNLNQAIQTLQEEYQHSQNIPYHVGEAKRCSLKLEEETIAQLLANLKRIQRELGVLVNSPTVLPPSVLLYGDKKPLQIDLEGQMDG</sequence>
<organism evidence="4 5">
    <name type="scientific">Vibrio campbellii</name>
    <dbReference type="NCBI Taxonomy" id="680"/>
    <lineage>
        <taxon>Bacteria</taxon>
        <taxon>Pseudomonadati</taxon>
        <taxon>Pseudomonadota</taxon>
        <taxon>Gammaproteobacteria</taxon>
        <taxon>Vibrionales</taxon>
        <taxon>Vibrionaceae</taxon>
        <taxon>Vibrio</taxon>
    </lineage>
</organism>
<evidence type="ECO:0000256" key="2">
    <source>
        <dbReference type="SAM" id="MobiDB-lite"/>
    </source>
</evidence>
<dbReference type="InterPro" id="IPR051218">
    <property type="entry name" value="Sec_MonoDiacylglyc_Lipase"/>
</dbReference>
<dbReference type="CDD" id="cd00519">
    <property type="entry name" value="Lipase_3"/>
    <property type="match status" value="1"/>
</dbReference>
<evidence type="ECO:0000259" key="3">
    <source>
        <dbReference type="Pfam" id="PF01764"/>
    </source>
</evidence>
<evidence type="ECO:0000313" key="4">
    <source>
        <dbReference type="EMBL" id="UTZ34697.1"/>
    </source>
</evidence>
<keyword evidence="5" id="KW-1185">Reference proteome</keyword>
<dbReference type="InterPro" id="IPR029058">
    <property type="entry name" value="AB_hydrolase_fold"/>
</dbReference>
<dbReference type="EMBL" id="CP050471">
    <property type="protein sequence ID" value="UTZ34697.1"/>
    <property type="molecule type" value="Genomic_DNA"/>
</dbReference>
<evidence type="ECO:0000256" key="1">
    <source>
        <dbReference type="SAM" id="Coils"/>
    </source>
</evidence>
<keyword evidence="1" id="KW-0175">Coiled coil</keyword>
<dbReference type="Proteomes" id="UP001059912">
    <property type="component" value="Chromosome 2"/>
</dbReference>
<feature type="domain" description="Fungal lipase-type" evidence="3">
    <location>
        <begin position="352"/>
        <end position="472"/>
    </location>
</feature>
<dbReference type="Pfam" id="PF01764">
    <property type="entry name" value="Lipase_3"/>
    <property type="match status" value="1"/>
</dbReference>
<dbReference type="PANTHER" id="PTHR45856">
    <property type="entry name" value="ALPHA/BETA-HYDROLASES SUPERFAMILY PROTEIN"/>
    <property type="match status" value="1"/>
</dbReference>
<feature type="coiled-coil region" evidence="1">
    <location>
        <begin position="609"/>
        <end position="675"/>
    </location>
</feature>
<reference evidence="4" key="1">
    <citation type="submission" date="2020-03" db="EMBL/GenBank/DDBJ databases">
        <title>Five strains of Vibrio campbellii isolated from Mariana Trench.</title>
        <authorList>
            <person name="Liang J."/>
            <person name="Zhang X.-H."/>
        </authorList>
    </citation>
    <scope>NUCLEOTIDE SEQUENCE</scope>
    <source>
        <strain evidence="4">LJC013</strain>
    </source>
</reference>
<gene>
    <name evidence="4" type="ORF">HB762_23975</name>
</gene>
<dbReference type="RefSeq" id="WP_369524928.1">
    <property type="nucleotide sequence ID" value="NZ_CP050465.1"/>
</dbReference>
<protein>
    <submittedName>
        <fullName evidence="4">Lipase</fullName>
    </submittedName>
</protein>
<proteinExistence type="predicted"/>
<name>A0ABY5IM16_9VIBR</name>
<evidence type="ECO:0000313" key="5">
    <source>
        <dbReference type="Proteomes" id="UP001059912"/>
    </source>
</evidence>